<evidence type="ECO:0000313" key="2">
    <source>
        <dbReference type="EMBL" id="TGA98718.1"/>
    </source>
</evidence>
<dbReference type="AlphaFoldDB" id="A0A4Z0GRH2"/>
<comment type="caution">
    <text evidence="2">The sequence shown here is derived from an EMBL/GenBank/DDBJ whole genome shotgun (WGS) entry which is preliminary data.</text>
</comment>
<dbReference type="InterPro" id="IPR029044">
    <property type="entry name" value="Nucleotide-diphossugar_trans"/>
</dbReference>
<dbReference type="EMBL" id="SRJD01000006">
    <property type="protein sequence ID" value="TGA98718.1"/>
    <property type="molecule type" value="Genomic_DNA"/>
</dbReference>
<dbReference type="Proteomes" id="UP000298347">
    <property type="component" value="Unassembled WGS sequence"/>
</dbReference>
<dbReference type="SUPFAM" id="SSF53448">
    <property type="entry name" value="Nucleotide-diphospho-sugar transferases"/>
    <property type="match status" value="1"/>
</dbReference>
<proteinExistence type="predicted"/>
<keyword evidence="3" id="KW-1185">Reference proteome</keyword>
<organism evidence="2 3">
    <name type="scientific">Sporolactobacillus shoreae</name>
    <dbReference type="NCBI Taxonomy" id="1465501"/>
    <lineage>
        <taxon>Bacteria</taxon>
        <taxon>Bacillati</taxon>
        <taxon>Bacillota</taxon>
        <taxon>Bacilli</taxon>
        <taxon>Bacillales</taxon>
        <taxon>Sporolactobacillaceae</taxon>
        <taxon>Sporolactobacillus</taxon>
    </lineage>
</organism>
<protein>
    <submittedName>
        <fullName evidence="2">Glycosyltransferase</fullName>
    </submittedName>
</protein>
<accession>A0A4Z0GRH2</accession>
<keyword evidence="2" id="KW-0808">Transferase</keyword>
<dbReference type="Gene3D" id="3.90.550.10">
    <property type="entry name" value="Spore Coat Polysaccharide Biosynthesis Protein SpsA, Chain A"/>
    <property type="match status" value="1"/>
</dbReference>
<evidence type="ECO:0000313" key="3">
    <source>
        <dbReference type="Proteomes" id="UP000298347"/>
    </source>
</evidence>
<dbReference type="Pfam" id="PF00535">
    <property type="entry name" value="Glycos_transf_2"/>
    <property type="match status" value="1"/>
</dbReference>
<feature type="domain" description="Glycosyltransferase 2-like" evidence="1">
    <location>
        <begin position="30"/>
        <end position="173"/>
    </location>
</feature>
<gene>
    <name evidence="2" type="ORF">E4665_07640</name>
</gene>
<sequence length="256" mass="29587">MNGLDIKLDWSDFVITVMTSTMRQEMSDHILKNFLRQDFNPKELIILLNKKELNAGQWKEETANYNNIHIFQLGEEKTLGECLNFGGQQARYNVIAKFDDDDYYSPAYLTNMVSRLKGKNVDVIGKSSIFVYFKSEKKLSLFRRSKSPFYIKKERDLKRALAGGTLIFKKDVLKKVPFAPLNKGEDLQFQKDCLRQGLSLFSSDPYDYALLRYDSKHHQHSWDTDNQIFQKHCQLIAVTDSFAGLIKHPQTKGGAP</sequence>
<dbReference type="GO" id="GO:0016740">
    <property type="term" value="F:transferase activity"/>
    <property type="evidence" value="ECO:0007669"/>
    <property type="project" value="UniProtKB-KW"/>
</dbReference>
<dbReference type="CDD" id="cd00761">
    <property type="entry name" value="Glyco_tranf_GTA_type"/>
    <property type="match status" value="1"/>
</dbReference>
<evidence type="ECO:0000259" key="1">
    <source>
        <dbReference type="Pfam" id="PF00535"/>
    </source>
</evidence>
<name>A0A4Z0GRH2_9BACL</name>
<reference evidence="2 3" key="1">
    <citation type="journal article" date="2015" name="Int. J. Syst. Evol. Microbiol.">
        <title>Sporolactobacillus shoreae sp. nov. and Sporolactobacillus spathodeae sp. nov., two spore-forming lactic acid bacteria isolated from tree barks in Thailand.</title>
        <authorList>
            <person name="Thamacharoensuk T."/>
            <person name="Kitahara M."/>
            <person name="Ohkuma M."/>
            <person name="Thongchul N."/>
            <person name="Tanasupawat S."/>
        </authorList>
    </citation>
    <scope>NUCLEOTIDE SEQUENCE [LARGE SCALE GENOMIC DNA]</scope>
    <source>
        <strain evidence="2 3">BK92</strain>
    </source>
</reference>
<dbReference type="RefSeq" id="WP_135348195.1">
    <property type="nucleotide sequence ID" value="NZ_SRJD01000006.1"/>
</dbReference>
<dbReference type="InterPro" id="IPR001173">
    <property type="entry name" value="Glyco_trans_2-like"/>
</dbReference>
<dbReference type="OrthoDB" id="6713581at2"/>